<dbReference type="Gene3D" id="3.30.470.10">
    <property type="match status" value="1"/>
</dbReference>
<dbReference type="InterPro" id="IPR043131">
    <property type="entry name" value="BCAT-like_N"/>
</dbReference>
<dbReference type="FunFam" id="3.20.10.10:FF:000002">
    <property type="entry name" value="D-alanine aminotransferase"/>
    <property type="match status" value="1"/>
</dbReference>
<dbReference type="GO" id="GO:0005829">
    <property type="term" value="C:cytosol"/>
    <property type="evidence" value="ECO:0007669"/>
    <property type="project" value="TreeGrafter"/>
</dbReference>
<comment type="pathway">
    <text evidence="5">Amino-acid biosynthesis; L-leucine biosynthesis; L-leucine from 3-methyl-2-oxobutanoate: step 4/4.</text>
</comment>
<protein>
    <recommendedName>
        <fullName evidence="8">Probable branched-chain-amino-acid aminotransferase</fullName>
        <ecNumber evidence="7">2.6.1.42</ecNumber>
    </recommendedName>
</protein>
<comment type="pathway">
    <text evidence="4">Amino-acid biosynthesis; L-valine biosynthesis; L-valine from pyruvate: step 4/4.</text>
</comment>
<keyword evidence="14" id="KW-0456">Lyase</keyword>
<dbReference type="GO" id="GO:0008652">
    <property type="term" value="P:amino acid biosynthetic process"/>
    <property type="evidence" value="ECO:0007669"/>
    <property type="project" value="UniProtKB-ARBA"/>
</dbReference>
<dbReference type="SUPFAM" id="SSF56752">
    <property type="entry name" value="D-aminoacid aminotransferase-like PLP-dependent enzymes"/>
    <property type="match status" value="1"/>
</dbReference>
<evidence type="ECO:0000256" key="4">
    <source>
        <dbReference type="ARBA" id="ARBA00004931"/>
    </source>
</evidence>
<keyword evidence="10" id="KW-0100">Branched-chain amino acid biosynthesis</keyword>
<comment type="function">
    <text evidence="2">Acts on leucine, isoleucine and valine.</text>
</comment>
<evidence type="ECO:0000256" key="5">
    <source>
        <dbReference type="ARBA" id="ARBA00005072"/>
    </source>
</evidence>
<reference evidence="15" key="1">
    <citation type="submission" date="2018-05" db="EMBL/GenBank/DDBJ databases">
        <authorList>
            <person name="Li X."/>
        </authorList>
    </citation>
    <scope>NUCLEOTIDE SEQUENCE [LARGE SCALE GENOMIC DNA]</scope>
    <source>
        <strain evidence="15">LX32</strain>
    </source>
</reference>
<name>A0A328AH22_9CAUL</name>
<dbReference type="InterPro" id="IPR001544">
    <property type="entry name" value="Aminotrans_IV"/>
</dbReference>
<dbReference type="RefSeq" id="WP_111527700.1">
    <property type="nucleotide sequence ID" value="NZ_JBHRSG010000002.1"/>
</dbReference>
<dbReference type="OrthoDB" id="9805628at2"/>
<organism evidence="14 15">
    <name type="scientific">Phenylobacterium soli</name>
    <dbReference type="NCBI Taxonomy" id="2170551"/>
    <lineage>
        <taxon>Bacteria</taxon>
        <taxon>Pseudomonadati</taxon>
        <taxon>Pseudomonadota</taxon>
        <taxon>Alphaproteobacteria</taxon>
        <taxon>Caulobacterales</taxon>
        <taxon>Caulobacteraceae</taxon>
        <taxon>Phenylobacterium</taxon>
    </lineage>
</organism>
<dbReference type="Proteomes" id="UP000249254">
    <property type="component" value="Unassembled WGS sequence"/>
</dbReference>
<evidence type="ECO:0000256" key="13">
    <source>
        <dbReference type="ARBA" id="ARBA00049229"/>
    </source>
</evidence>
<evidence type="ECO:0000256" key="6">
    <source>
        <dbReference type="ARBA" id="ARBA00009320"/>
    </source>
</evidence>
<evidence type="ECO:0000256" key="10">
    <source>
        <dbReference type="ARBA" id="ARBA00023304"/>
    </source>
</evidence>
<keyword evidence="10" id="KW-0028">Amino-acid biosynthesis</keyword>
<dbReference type="EC" id="2.6.1.42" evidence="7"/>
<evidence type="ECO:0000256" key="7">
    <source>
        <dbReference type="ARBA" id="ARBA00013053"/>
    </source>
</evidence>
<evidence type="ECO:0000256" key="8">
    <source>
        <dbReference type="ARBA" id="ARBA00014472"/>
    </source>
</evidence>
<dbReference type="PANTHER" id="PTHR42743:SF11">
    <property type="entry name" value="AMINODEOXYCHORISMATE LYASE"/>
    <property type="match status" value="1"/>
</dbReference>
<dbReference type="AlphaFoldDB" id="A0A328AH22"/>
<dbReference type="GO" id="GO:0009082">
    <property type="term" value="P:branched-chain amino acid biosynthetic process"/>
    <property type="evidence" value="ECO:0007669"/>
    <property type="project" value="UniProtKB-KW"/>
</dbReference>
<dbReference type="InterPro" id="IPR043132">
    <property type="entry name" value="BCAT-like_C"/>
</dbReference>
<evidence type="ECO:0000256" key="1">
    <source>
        <dbReference type="ARBA" id="ARBA00001933"/>
    </source>
</evidence>
<evidence type="ECO:0000313" key="14">
    <source>
        <dbReference type="EMBL" id="RAK53949.1"/>
    </source>
</evidence>
<accession>A0A328AH22</accession>
<comment type="cofactor">
    <cofactor evidence="1">
        <name>pyridoxal 5'-phosphate</name>
        <dbReference type="ChEBI" id="CHEBI:597326"/>
    </cofactor>
</comment>
<comment type="similarity">
    <text evidence="6">Belongs to the class-IV pyridoxal-phosphate-dependent aminotransferase family.</text>
</comment>
<dbReference type="EMBL" id="QFYQ01000001">
    <property type="protein sequence ID" value="RAK53949.1"/>
    <property type="molecule type" value="Genomic_DNA"/>
</dbReference>
<dbReference type="GO" id="GO:0004084">
    <property type="term" value="F:branched-chain-amino-acid transaminase activity"/>
    <property type="evidence" value="ECO:0007669"/>
    <property type="project" value="UniProtKB-EC"/>
</dbReference>
<comment type="catalytic activity">
    <reaction evidence="11">
        <text>L-valine + 2-oxoglutarate = 3-methyl-2-oxobutanoate + L-glutamate</text>
        <dbReference type="Rhea" id="RHEA:24813"/>
        <dbReference type="ChEBI" id="CHEBI:11851"/>
        <dbReference type="ChEBI" id="CHEBI:16810"/>
        <dbReference type="ChEBI" id="CHEBI:29985"/>
        <dbReference type="ChEBI" id="CHEBI:57762"/>
        <dbReference type="EC" id="2.6.1.42"/>
    </reaction>
</comment>
<evidence type="ECO:0000256" key="9">
    <source>
        <dbReference type="ARBA" id="ARBA00022898"/>
    </source>
</evidence>
<keyword evidence="15" id="KW-1185">Reference proteome</keyword>
<dbReference type="InterPro" id="IPR036038">
    <property type="entry name" value="Aminotransferase-like"/>
</dbReference>
<dbReference type="PANTHER" id="PTHR42743">
    <property type="entry name" value="AMINO-ACID AMINOTRANSFERASE"/>
    <property type="match status" value="1"/>
</dbReference>
<dbReference type="GO" id="GO:0016829">
    <property type="term" value="F:lyase activity"/>
    <property type="evidence" value="ECO:0007669"/>
    <property type="project" value="UniProtKB-KW"/>
</dbReference>
<sequence length="257" mass="26452">MIDPTDRGFTLADGLFETVLSEGGAFAHLDLHLARLAQGCAVLGLPAPGAGEVERRMEEALRAAGLAHARAAVRVSWSAGSGGRGLDRPETLSPTLAVTAAPAPIPSAPARLATAQVRRNDGSPASRLKTLAYLDNVLARREARARGCDEAVMLNTRGEVACAAAANLFWIRGERLFTPALGCGVLPGIVRGRLIAAAAELGIAVEEAAFGPADLAAAEAIFLTNSLIGLRPVAELDGKIVGDSRLVDLLLGALGIS</sequence>
<comment type="catalytic activity">
    <reaction evidence="13">
        <text>L-leucine + 2-oxoglutarate = 4-methyl-2-oxopentanoate + L-glutamate</text>
        <dbReference type="Rhea" id="RHEA:18321"/>
        <dbReference type="ChEBI" id="CHEBI:16810"/>
        <dbReference type="ChEBI" id="CHEBI:17865"/>
        <dbReference type="ChEBI" id="CHEBI:29985"/>
        <dbReference type="ChEBI" id="CHEBI:57427"/>
        <dbReference type="EC" id="2.6.1.42"/>
    </reaction>
</comment>
<evidence type="ECO:0000256" key="3">
    <source>
        <dbReference type="ARBA" id="ARBA00004824"/>
    </source>
</evidence>
<evidence type="ECO:0000256" key="2">
    <source>
        <dbReference type="ARBA" id="ARBA00003109"/>
    </source>
</evidence>
<gene>
    <name evidence="14" type="ORF">DJ017_05140</name>
</gene>
<dbReference type="InterPro" id="IPR050571">
    <property type="entry name" value="Class-IV_PLP-Dep_Aminotrnsfr"/>
</dbReference>
<comment type="caution">
    <text evidence="14">The sequence shown here is derived from an EMBL/GenBank/DDBJ whole genome shotgun (WGS) entry which is preliminary data.</text>
</comment>
<comment type="catalytic activity">
    <reaction evidence="12">
        <text>L-isoleucine + 2-oxoglutarate = (S)-3-methyl-2-oxopentanoate + L-glutamate</text>
        <dbReference type="Rhea" id="RHEA:24801"/>
        <dbReference type="ChEBI" id="CHEBI:16810"/>
        <dbReference type="ChEBI" id="CHEBI:29985"/>
        <dbReference type="ChEBI" id="CHEBI:35146"/>
        <dbReference type="ChEBI" id="CHEBI:58045"/>
        <dbReference type="EC" id="2.6.1.42"/>
    </reaction>
</comment>
<evidence type="ECO:0000313" key="15">
    <source>
        <dbReference type="Proteomes" id="UP000249254"/>
    </source>
</evidence>
<dbReference type="Gene3D" id="3.20.10.10">
    <property type="entry name" value="D-amino Acid Aminotransferase, subunit A, domain 2"/>
    <property type="match status" value="1"/>
</dbReference>
<evidence type="ECO:0000256" key="11">
    <source>
        <dbReference type="ARBA" id="ARBA00048212"/>
    </source>
</evidence>
<proteinExistence type="inferred from homology"/>
<evidence type="ECO:0000256" key="12">
    <source>
        <dbReference type="ARBA" id="ARBA00048798"/>
    </source>
</evidence>
<keyword evidence="9" id="KW-0663">Pyridoxal phosphate</keyword>
<comment type="pathway">
    <text evidence="3">Amino-acid biosynthesis; L-isoleucine biosynthesis; L-isoleucine from 2-oxobutanoate: step 4/4.</text>
</comment>
<dbReference type="Pfam" id="PF01063">
    <property type="entry name" value="Aminotran_4"/>
    <property type="match status" value="1"/>
</dbReference>